<protein>
    <recommendedName>
        <fullName evidence="2">DUF6699 domain-containing protein</fullName>
    </recommendedName>
</protein>
<feature type="domain" description="DUF6699" evidence="2">
    <location>
        <begin position="102"/>
        <end position="230"/>
    </location>
</feature>
<dbReference type="InterPro" id="IPR046522">
    <property type="entry name" value="DUF6699"/>
</dbReference>
<dbReference type="Pfam" id="PF20415">
    <property type="entry name" value="DUF6699"/>
    <property type="match status" value="1"/>
</dbReference>
<evidence type="ECO:0000259" key="2">
    <source>
        <dbReference type="Pfam" id="PF20415"/>
    </source>
</evidence>
<comment type="caution">
    <text evidence="3">The sequence shown here is derived from an EMBL/GenBank/DDBJ whole genome shotgun (WGS) entry which is preliminary data.</text>
</comment>
<feature type="region of interest" description="Disordered" evidence="1">
    <location>
        <begin position="1"/>
        <end position="63"/>
    </location>
</feature>
<proteinExistence type="predicted"/>
<reference evidence="3" key="1">
    <citation type="submission" date="2019-10" db="EMBL/GenBank/DDBJ databases">
        <authorList>
            <consortium name="DOE Joint Genome Institute"/>
            <person name="Kuo A."/>
            <person name="Miyauchi S."/>
            <person name="Kiss E."/>
            <person name="Drula E."/>
            <person name="Kohler A."/>
            <person name="Sanchez-Garcia M."/>
            <person name="Andreopoulos B."/>
            <person name="Barry K.W."/>
            <person name="Bonito G."/>
            <person name="Buee M."/>
            <person name="Carver A."/>
            <person name="Chen C."/>
            <person name="Cichocki N."/>
            <person name="Clum A."/>
            <person name="Culley D."/>
            <person name="Crous P.W."/>
            <person name="Fauchery L."/>
            <person name="Girlanda M."/>
            <person name="Hayes R."/>
            <person name="Keri Z."/>
            <person name="LaButti K."/>
            <person name="Lipzen A."/>
            <person name="Lombard V."/>
            <person name="Magnuson J."/>
            <person name="Maillard F."/>
            <person name="Morin E."/>
            <person name="Murat C."/>
            <person name="Nolan M."/>
            <person name="Ohm R."/>
            <person name="Pangilinan J."/>
            <person name="Pereira M."/>
            <person name="Perotto S."/>
            <person name="Peter M."/>
            <person name="Riley R."/>
            <person name="Sitrit Y."/>
            <person name="Stielow B."/>
            <person name="Szollosi G."/>
            <person name="Zifcakova L."/>
            <person name="Stursova M."/>
            <person name="Spatafora J.W."/>
            <person name="Tedersoo L."/>
            <person name="Vaario L.-M."/>
            <person name="Yamada A."/>
            <person name="Yan M."/>
            <person name="Wang P."/>
            <person name="Xu J."/>
            <person name="Bruns T."/>
            <person name="Baldrian P."/>
            <person name="Vilgalys R."/>
            <person name="Henrissat B."/>
            <person name="Grigoriev I.V."/>
            <person name="Hibbett D."/>
            <person name="Nagy L.G."/>
            <person name="Martin F.M."/>
        </authorList>
    </citation>
    <scope>NUCLEOTIDE SEQUENCE</scope>
    <source>
        <strain evidence="3">Prilba</strain>
    </source>
</reference>
<feature type="compositionally biased region" description="Polar residues" evidence="1">
    <location>
        <begin position="23"/>
        <end position="36"/>
    </location>
</feature>
<feature type="compositionally biased region" description="Basic and acidic residues" evidence="1">
    <location>
        <begin position="1"/>
        <end position="13"/>
    </location>
</feature>
<organism evidence="3 4">
    <name type="scientific">Russula ochroleuca</name>
    <dbReference type="NCBI Taxonomy" id="152965"/>
    <lineage>
        <taxon>Eukaryota</taxon>
        <taxon>Fungi</taxon>
        <taxon>Dikarya</taxon>
        <taxon>Basidiomycota</taxon>
        <taxon>Agaricomycotina</taxon>
        <taxon>Agaricomycetes</taxon>
        <taxon>Russulales</taxon>
        <taxon>Russulaceae</taxon>
        <taxon>Russula</taxon>
    </lineage>
</organism>
<dbReference type="OrthoDB" id="3224413at2759"/>
<reference evidence="3" key="2">
    <citation type="journal article" date="2020" name="Nat. Commun.">
        <title>Large-scale genome sequencing of mycorrhizal fungi provides insights into the early evolution of symbiotic traits.</title>
        <authorList>
            <person name="Miyauchi S."/>
            <person name="Kiss E."/>
            <person name="Kuo A."/>
            <person name="Drula E."/>
            <person name="Kohler A."/>
            <person name="Sanchez-Garcia M."/>
            <person name="Morin E."/>
            <person name="Andreopoulos B."/>
            <person name="Barry K.W."/>
            <person name="Bonito G."/>
            <person name="Buee M."/>
            <person name="Carver A."/>
            <person name="Chen C."/>
            <person name="Cichocki N."/>
            <person name="Clum A."/>
            <person name="Culley D."/>
            <person name="Crous P.W."/>
            <person name="Fauchery L."/>
            <person name="Girlanda M."/>
            <person name="Hayes R.D."/>
            <person name="Keri Z."/>
            <person name="LaButti K."/>
            <person name="Lipzen A."/>
            <person name="Lombard V."/>
            <person name="Magnuson J."/>
            <person name="Maillard F."/>
            <person name="Murat C."/>
            <person name="Nolan M."/>
            <person name="Ohm R.A."/>
            <person name="Pangilinan J."/>
            <person name="Pereira M.F."/>
            <person name="Perotto S."/>
            <person name="Peter M."/>
            <person name="Pfister S."/>
            <person name="Riley R."/>
            <person name="Sitrit Y."/>
            <person name="Stielow J.B."/>
            <person name="Szollosi G."/>
            <person name="Zifcakova L."/>
            <person name="Stursova M."/>
            <person name="Spatafora J.W."/>
            <person name="Tedersoo L."/>
            <person name="Vaario L.M."/>
            <person name="Yamada A."/>
            <person name="Yan M."/>
            <person name="Wang P."/>
            <person name="Xu J."/>
            <person name="Bruns T."/>
            <person name="Baldrian P."/>
            <person name="Vilgalys R."/>
            <person name="Dunand C."/>
            <person name="Henrissat B."/>
            <person name="Grigoriev I.V."/>
            <person name="Hibbett D."/>
            <person name="Nagy L.G."/>
            <person name="Martin F.M."/>
        </authorList>
    </citation>
    <scope>NUCLEOTIDE SEQUENCE</scope>
    <source>
        <strain evidence="3">Prilba</strain>
    </source>
</reference>
<dbReference type="AlphaFoldDB" id="A0A9P5MQ26"/>
<name>A0A9P5MQ26_9AGAM</name>
<dbReference type="EMBL" id="WHVB01000017">
    <property type="protein sequence ID" value="KAF8474338.1"/>
    <property type="molecule type" value="Genomic_DNA"/>
</dbReference>
<sequence length="243" mass="26456">MAPNNKDRPRARFNDNPVAEVRSFSSPASSTDSLGPSTPPPLPNVALSSPAHSPTLSPYPPPPHPRVYTPSPIPHPYALPYIPPAPLTPGVYIHPALSAPSLLYDMRSHPSQSNPRLSPDILANPASSPPLPSLALRVGDLPWLFTVWPDTTRSPGNAVVTVQDVLLAIYFHLRTAAKANEYEAMGKARKAEIFATFERRVGSDPIQRGKGLRRVDFLSGRFRAQGLVRAQSKDSVWDVVITK</sequence>
<accession>A0A9P5MQ26</accession>
<evidence type="ECO:0000313" key="4">
    <source>
        <dbReference type="Proteomes" id="UP000759537"/>
    </source>
</evidence>
<dbReference type="Proteomes" id="UP000759537">
    <property type="component" value="Unassembled WGS sequence"/>
</dbReference>
<evidence type="ECO:0000256" key="1">
    <source>
        <dbReference type="SAM" id="MobiDB-lite"/>
    </source>
</evidence>
<gene>
    <name evidence="3" type="ORF">DFH94DRAFT_125611</name>
</gene>
<evidence type="ECO:0000313" key="3">
    <source>
        <dbReference type="EMBL" id="KAF8474338.1"/>
    </source>
</evidence>
<keyword evidence="4" id="KW-1185">Reference proteome</keyword>